<dbReference type="KEGG" id="arep:ID810_09130"/>
<gene>
    <name evidence="1" type="ORF">ID810_09130</name>
</gene>
<dbReference type="InterPro" id="IPR014858">
    <property type="entry name" value="BrxB"/>
</dbReference>
<dbReference type="RefSeq" id="WP_166855920.1">
    <property type="nucleotide sequence ID" value="NZ_CP063989.1"/>
</dbReference>
<evidence type="ECO:0000313" key="2">
    <source>
        <dbReference type="Proteomes" id="UP000594637"/>
    </source>
</evidence>
<proteinExistence type="predicted"/>
<dbReference type="EMBL" id="CP063989">
    <property type="protein sequence ID" value="QPL04901.1"/>
    <property type="molecule type" value="Genomic_DNA"/>
</dbReference>
<keyword evidence="2" id="KW-1185">Reference proteome</keyword>
<organism evidence="1 2">
    <name type="scientific">Actinomyces respiraculi</name>
    <dbReference type="NCBI Taxonomy" id="2744574"/>
    <lineage>
        <taxon>Bacteria</taxon>
        <taxon>Bacillati</taxon>
        <taxon>Actinomycetota</taxon>
        <taxon>Actinomycetes</taxon>
        <taxon>Actinomycetales</taxon>
        <taxon>Actinomycetaceae</taxon>
        <taxon>Actinomyces</taxon>
    </lineage>
</organism>
<dbReference type="Pfam" id="PF08747">
    <property type="entry name" value="BrxB"/>
    <property type="match status" value="1"/>
</dbReference>
<evidence type="ECO:0000313" key="1">
    <source>
        <dbReference type="EMBL" id="QPL04901.1"/>
    </source>
</evidence>
<sequence>MSSRDIVAEERHVLAVLSSERFLRMEGLGNEIPFFIWAYPPQQEIEVRQATGRLLSALGSEHGLNVLAVDLFDLSVTLLGERGRGLLDRLEGLELTRSKSDFRRDLQRMLDPEKHIVPAITQRIDAQAQVDVLVLTGIGRVFPFIRSHNILNNLQRAASRIPVLTLFPGEYRQSATMGSSLVLFDRLTDDQYYRAKNIMEQEPA</sequence>
<name>A0A7T0LK41_9ACTO</name>
<dbReference type="Proteomes" id="UP000594637">
    <property type="component" value="Chromosome"/>
</dbReference>
<dbReference type="AlphaFoldDB" id="A0A7T0LK41"/>
<accession>A0A7T0LK41</accession>
<reference evidence="1 2" key="1">
    <citation type="submission" date="2020-11" db="EMBL/GenBank/DDBJ databases">
        <title>Actinomyces sp. ZJ750.</title>
        <authorList>
            <person name="Zhou J."/>
        </authorList>
    </citation>
    <scope>NUCLEOTIDE SEQUENCE [LARGE SCALE GENOMIC DNA]</scope>
    <source>
        <strain evidence="1 2">ZJ750</strain>
    </source>
</reference>
<protein>
    <submittedName>
        <fullName evidence="1">DUF1788 domain-containing protein</fullName>
    </submittedName>
</protein>